<accession>A0A4R3JG23</accession>
<name>A0A4R3JG23_9PROT</name>
<feature type="region of interest" description="Disordered" evidence="1">
    <location>
        <begin position="69"/>
        <end position="89"/>
    </location>
</feature>
<dbReference type="AlphaFoldDB" id="A0A4R3JG23"/>
<dbReference type="RefSeq" id="WP_276157017.1">
    <property type="nucleotide sequence ID" value="NZ_CP119676.1"/>
</dbReference>
<keyword evidence="3" id="KW-1185">Reference proteome</keyword>
<organism evidence="2 3">
    <name type="scientific">Varunaivibrio sulfuroxidans</name>
    <dbReference type="NCBI Taxonomy" id="1773489"/>
    <lineage>
        <taxon>Bacteria</taxon>
        <taxon>Pseudomonadati</taxon>
        <taxon>Pseudomonadota</taxon>
        <taxon>Alphaproteobacteria</taxon>
        <taxon>Rhodospirillales</taxon>
        <taxon>Magnetovibrionaceae</taxon>
        <taxon>Varunaivibrio</taxon>
    </lineage>
</organism>
<dbReference type="SUPFAM" id="SSF46565">
    <property type="entry name" value="Chaperone J-domain"/>
    <property type="match status" value="1"/>
</dbReference>
<gene>
    <name evidence="2" type="ORF">EDD55_101136</name>
</gene>
<dbReference type="EMBL" id="SLZW01000001">
    <property type="protein sequence ID" value="TCS64807.1"/>
    <property type="molecule type" value="Genomic_DNA"/>
</dbReference>
<proteinExistence type="predicted"/>
<feature type="compositionally biased region" description="Basic and acidic residues" evidence="1">
    <location>
        <begin position="71"/>
        <end position="83"/>
    </location>
</feature>
<evidence type="ECO:0008006" key="4">
    <source>
        <dbReference type="Google" id="ProtNLM"/>
    </source>
</evidence>
<reference evidence="2 3" key="1">
    <citation type="submission" date="2019-03" db="EMBL/GenBank/DDBJ databases">
        <title>Genomic Encyclopedia of Type Strains, Phase IV (KMG-IV): sequencing the most valuable type-strain genomes for metagenomic binning, comparative biology and taxonomic classification.</title>
        <authorList>
            <person name="Goeker M."/>
        </authorList>
    </citation>
    <scope>NUCLEOTIDE SEQUENCE [LARGE SCALE GENOMIC DNA]</scope>
    <source>
        <strain evidence="2 3">DSM 101688</strain>
    </source>
</reference>
<evidence type="ECO:0000313" key="3">
    <source>
        <dbReference type="Proteomes" id="UP000295304"/>
    </source>
</evidence>
<dbReference type="Gene3D" id="1.10.287.110">
    <property type="entry name" value="DnaJ domain"/>
    <property type="match status" value="1"/>
</dbReference>
<evidence type="ECO:0000313" key="2">
    <source>
        <dbReference type="EMBL" id="TCS64807.1"/>
    </source>
</evidence>
<dbReference type="Proteomes" id="UP000295304">
    <property type="component" value="Unassembled WGS sequence"/>
</dbReference>
<dbReference type="InterPro" id="IPR036869">
    <property type="entry name" value="J_dom_sf"/>
</dbReference>
<sequence>MTNGEGDGGDRQVQERGIGDAAHKKSYTITCSSTFRDAIIGLAESKRANVGDIARSVVLLFPETIIAARPDPGEPARDDRETVVLKSGASAGKPWRRKPRLQARLAPGLTIPFLRRALSIALALARGHLLLDLATPEKNSQRALEVTAQNALLSARTEEVTRLRTIVSALSFDPLSGGVETRDQALFVLGLPPGSHPDQRVIRARFRALATIHHPDGEMGSHVRMSQINAAMEILRRGGN</sequence>
<comment type="caution">
    <text evidence="2">The sequence shown here is derived from an EMBL/GenBank/DDBJ whole genome shotgun (WGS) entry which is preliminary data.</text>
</comment>
<evidence type="ECO:0000256" key="1">
    <source>
        <dbReference type="SAM" id="MobiDB-lite"/>
    </source>
</evidence>
<protein>
    <recommendedName>
        <fullName evidence="4">DnaJ-like protein</fullName>
    </recommendedName>
</protein>